<dbReference type="EMBL" id="ON720976">
    <property type="protein sequence ID" value="USW07559.1"/>
    <property type="molecule type" value="Genomic_DNA"/>
</dbReference>
<name>A0A9E7N135_9CAUD</name>
<keyword evidence="2" id="KW-1185">Reference proteome</keyword>
<dbReference type="Proteomes" id="UP001056818">
    <property type="component" value="Segment"/>
</dbReference>
<proteinExistence type="predicted"/>
<evidence type="ECO:0000313" key="2">
    <source>
        <dbReference type="Proteomes" id="UP001056818"/>
    </source>
</evidence>
<dbReference type="GeneID" id="77417865"/>
<accession>A0A9E7N135</accession>
<reference evidence="1" key="1">
    <citation type="submission" date="2022-06" db="EMBL/GenBank/DDBJ databases">
        <title>Three novel Salmonella bacteriophage and their application in different food matrices.</title>
        <authorList>
            <person name="Li Y."/>
            <person name="Lv P."/>
            <person name="Shi D."/>
            <person name="Zhao H."/>
            <person name="Yuan X."/>
            <person name="Jin X."/>
            <person name="Wang X."/>
        </authorList>
    </citation>
    <scope>NUCLEOTIDE SEQUENCE</scope>
</reference>
<dbReference type="KEGG" id="vg:77417865"/>
<protein>
    <submittedName>
        <fullName evidence="1">Uncharacterized protein</fullName>
    </submittedName>
</protein>
<dbReference type="RefSeq" id="YP_010582194.1">
    <property type="nucleotide sequence ID" value="NC_069147.1"/>
</dbReference>
<evidence type="ECO:0000313" key="1">
    <source>
        <dbReference type="EMBL" id="USW07559.1"/>
    </source>
</evidence>
<organism evidence="1 2">
    <name type="scientific">Salmonella phage GRNsp27</name>
    <dbReference type="NCBI Taxonomy" id="2959429"/>
    <lineage>
        <taxon>Viruses</taxon>
        <taxon>Duplodnaviria</taxon>
        <taxon>Heunggongvirae</taxon>
        <taxon>Uroviricota</taxon>
        <taxon>Caudoviricetes</taxon>
        <taxon>Sarkviridae</taxon>
        <taxon>Guernseyvirinae</taxon>
        <taxon>Cornellvirus</taxon>
        <taxon>Cornellvirus GRNsp27</taxon>
    </lineage>
</organism>
<sequence length="60" mass="6664">MFKKGQLIRSKLTGHYFRVLGDNLKRPLVEAVRSGAIGNINPSHVALIGNNYQAKPKCSR</sequence>